<accession>A0ABN9Y140</accession>
<gene>
    <name evidence="1" type="ORF">PCOR1329_LOCUS80851</name>
</gene>
<proteinExistence type="predicted"/>
<name>A0ABN9Y140_9DINO</name>
<reference evidence="1" key="1">
    <citation type="submission" date="2023-10" db="EMBL/GenBank/DDBJ databases">
        <authorList>
            <person name="Chen Y."/>
            <person name="Shah S."/>
            <person name="Dougan E. K."/>
            <person name="Thang M."/>
            <person name="Chan C."/>
        </authorList>
    </citation>
    <scope>NUCLEOTIDE SEQUENCE [LARGE SCALE GENOMIC DNA]</scope>
</reference>
<protein>
    <submittedName>
        <fullName evidence="1">Uncharacterized protein</fullName>
    </submittedName>
</protein>
<evidence type="ECO:0000313" key="2">
    <source>
        <dbReference type="Proteomes" id="UP001189429"/>
    </source>
</evidence>
<evidence type="ECO:0000313" key="1">
    <source>
        <dbReference type="EMBL" id="CAK0904984.1"/>
    </source>
</evidence>
<comment type="caution">
    <text evidence="1">The sequence shown here is derived from an EMBL/GenBank/DDBJ whole genome shotgun (WGS) entry which is preliminary data.</text>
</comment>
<dbReference type="EMBL" id="CAUYUJ010021497">
    <property type="protein sequence ID" value="CAK0904984.1"/>
    <property type="molecule type" value="Genomic_DNA"/>
</dbReference>
<dbReference type="Proteomes" id="UP001189429">
    <property type="component" value="Unassembled WGS sequence"/>
</dbReference>
<keyword evidence="2" id="KW-1185">Reference proteome</keyword>
<sequence>MISHADACGTAFLWTNLQPSVMKSLQKRGIIKDPNTCFSELDHAVYKVEETILQYRREMVSKWLQVHPAFQFRYKQISLARFLESGLPPHAGPPRRSAQVTALGAVSARQPSISKGGVVTARGHA</sequence>
<organism evidence="1 2">
    <name type="scientific">Prorocentrum cordatum</name>
    <dbReference type="NCBI Taxonomy" id="2364126"/>
    <lineage>
        <taxon>Eukaryota</taxon>
        <taxon>Sar</taxon>
        <taxon>Alveolata</taxon>
        <taxon>Dinophyceae</taxon>
        <taxon>Prorocentrales</taxon>
        <taxon>Prorocentraceae</taxon>
        <taxon>Prorocentrum</taxon>
    </lineage>
</organism>